<protein>
    <submittedName>
        <fullName evidence="3">CapA family protein</fullName>
    </submittedName>
</protein>
<gene>
    <name evidence="3" type="ORF">D4741_08040</name>
</gene>
<dbReference type="InterPro" id="IPR052169">
    <property type="entry name" value="CW_Biosynth-Accessory"/>
</dbReference>
<name>A0A3A3ENP7_9GAMM</name>
<sequence>MVEIFNCGDIVNTNSENTSLVSNELKEIISKADFAICNFEAPICDDGFGIAKCGPVLRQSSNLVTKLKAIGFDMFLLANNHIMDYGYDGLANTISLIEDEGLYHVGAGSNFNKIYEPRILEIKGLKIGVINCCEAQFGVHDFYAKFEDSGYAWVNHPKIDKNIIELKKQCDFIIVYVHAGLENEYVPQIEWRYRYRHLCDLGADAIIASHPHVPQGYEKYGNSCIFYSLGNFFFDWGSGSKPSFSVVLKLTKNQPIDFKLVYHKMEKGETVLADEEVVDIDKLNLLIEKDCNDSDYKVANKHELRVRKTIINSLSNIPNSNTVIGILKEVVASIIGRRRGINKNIIGLHFLRNESYHNVIKCSLYEKGIKK</sequence>
<dbReference type="RefSeq" id="WP_119852574.1">
    <property type="nucleotide sequence ID" value="NZ_QYSE01000001.1"/>
</dbReference>
<dbReference type="InterPro" id="IPR019079">
    <property type="entry name" value="Capsule_synth_CapA"/>
</dbReference>
<dbReference type="EMBL" id="QYSE01000001">
    <property type="protein sequence ID" value="RJF38000.1"/>
    <property type="molecule type" value="Genomic_DNA"/>
</dbReference>
<dbReference type="SMART" id="SM00854">
    <property type="entry name" value="PGA_cap"/>
    <property type="match status" value="1"/>
</dbReference>
<evidence type="ECO:0000256" key="1">
    <source>
        <dbReference type="ARBA" id="ARBA00005662"/>
    </source>
</evidence>
<feature type="domain" description="Capsule synthesis protein CapA" evidence="2">
    <location>
        <begin position="3"/>
        <end position="236"/>
    </location>
</feature>
<reference evidence="3 4" key="1">
    <citation type="submission" date="2018-09" db="EMBL/GenBank/DDBJ databases">
        <title>Identification of marine bacteria producing industrial enzymes.</title>
        <authorList>
            <person name="Cheng T.H."/>
            <person name="Saidin J."/>
            <person name="Muhd D.D."/>
            <person name="Isa M.N.M."/>
            <person name="Bakar M.F.A."/>
            <person name="Ismail N."/>
        </authorList>
    </citation>
    <scope>NUCLEOTIDE SEQUENCE [LARGE SCALE GENOMIC DNA]</scope>
    <source>
        <strain evidence="3 4">MNAD 1.6</strain>
    </source>
</reference>
<dbReference type="Pfam" id="PF09587">
    <property type="entry name" value="PGA_cap"/>
    <property type="match status" value="1"/>
</dbReference>
<evidence type="ECO:0000259" key="2">
    <source>
        <dbReference type="SMART" id="SM00854"/>
    </source>
</evidence>
<dbReference type="AlphaFoldDB" id="A0A3A3ENP7"/>
<proteinExistence type="inferred from homology"/>
<accession>A0A3A3ENP7</accession>
<dbReference type="Proteomes" id="UP000265938">
    <property type="component" value="Unassembled WGS sequence"/>
</dbReference>
<evidence type="ECO:0000313" key="3">
    <source>
        <dbReference type="EMBL" id="RJF38000.1"/>
    </source>
</evidence>
<dbReference type="CDD" id="cd07381">
    <property type="entry name" value="MPP_CapA"/>
    <property type="match status" value="1"/>
</dbReference>
<organism evidence="3 4">
    <name type="scientific">Pseudoalteromonas gelatinilytica</name>
    <dbReference type="NCBI Taxonomy" id="1703256"/>
    <lineage>
        <taxon>Bacteria</taxon>
        <taxon>Pseudomonadati</taxon>
        <taxon>Pseudomonadota</taxon>
        <taxon>Gammaproteobacteria</taxon>
        <taxon>Alteromonadales</taxon>
        <taxon>Pseudoalteromonadaceae</taxon>
        <taxon>Pseudoalteromonas</taxon>
    </lineage>
</organism>
<dbReference type="Gene3D" id="3.60.21.10">
    <property type="match status" value="1"/>
</dbReference>
<evidence type="ECO:0000313" key="4">
    <source>
        <dbReference type="Proteomes" id="UP000265938"/>
    </source>
</evidence>
<dbReference type="InterPro" id="IPR029052">
    <property type="entry name" value="Metallo-depent_PP-like"/>
</dbReference>
<dbReference type="PANTHER" id="PTHR33393">
    <property type="entry name" value="POLYGLUTAMINE SYNTHESIS ACCESSORY PROTEIN RV0574C-RELATED"/>
    <property type="match status" value="1"/>
</dbReference>
<comment type="caution">
    <text evidence="3">The sequence shown here is derived from an EMBL/GenBank/DDBJ whole genome shotgun (WGS) entry which is preliminary data.</text>
</comment>
<comment type="similarity">
    <text evidence="1">Belongs to the CapA family.</text>
</comment>
<dbReference type="SUPFAM" id="SSF56300">
    <property type="entry name" value="Metallo-dependent phosphatases"/>
    <property type="match status" value="1"/>
</dbReference>
<dbReference type="PANTHER" id="PTHR33393:SF11">
    <property type="entry name" value="POLYGLUTAMINE SYNTHESIS ACCESSORY PROTEIN RV0574C-RELATED"/>
    <property type="match status" value="1"/>
</dbReference>